<keyword evidence="3" id="KW-1185">Reference proteome</keyword>
<name>A0ABM7RQA3_9PSED</name>
<keyword evidence="1" id="KW-0732">Signal</keyword>
<dbReference type="RefSeq" id="WP_096512343.1">
    <property type="nucleotide sequence ID" value="NZ_AP017423.2"/>
</dbReference>
<gene>
    <name evidence="2" type="ORF">LAB08_R20240</name>
</gene>
<proteinExistence type="predicted"/>
<feature type="chain" id="PRO_5045351882" evidence="1">
    <location>
        <begin position="27"/>
        <end position="192"/>
    </location>
</feature>
<evidence type="ECO:0000313" key="3">
    <source>
        <dbReference type="Proteomes" id="UP000218595"/>
    </source>
</evidence>
<dbReference type="Proteomes" id="UP000218595">
    <property type="component" value="Chromosome"/>
</dbReference>
<feature type="signal peptide" evidence="1">
    <location>
        <begin position="1"/>
        <end position="26"/>
    </location>
</feature>
<accession>A0ABM7RQA3</accession>
<dbReference type="EMBL" id="AP017423">
    <property type="protein sequence ID" value="BCX67389.1"/>
    <property type="molecule type" value="Genomic_DNA"/>
</dbReference>
<evidence type="ECO:0000256" key="1">
    <source>
        <dbReference type="SAM" id="SignalP"/>
    </source>
</evidence>
<evidence type="ECO:0000313" key="2">
    <source>
        <dbReference type="EMBL" id="BCX67389.1"/>
    </source>
</evidence>
<sequence length="192" mass="19705">MSLFSKKAVVLLLAAVATLGALNAQAAKATAPTKEAAATQKVSMLGGKFTFTLPKGFVANPLPTSPTGASGTMYANETTKTVIIAAENSLPEGTQVKDNDGAFLDGTAADFDAAQRKALPDYNKLSEKSLTLKTTGLGVRQVDSTATQGGGMTLNTTLMAASGGRMTVIQVISRPGDMAAHETLIKQIVSGK</sequence>
<protein>
    <submittedName>
        <fullName evidence="2">Uncharacterized protein</fullName>
    </submittedName>
</protein>
<reference evidence="2 3" key="1">
    <citation type="submission" date="2016-04" db="EMBL/GenBank/DDBJ databases">
        <title>Complete genome sequence of Pseudomonas sp. LAB-08 isolated from TCE contaminated aquifer soil.</title>
        <authorList>
            <person name="Dohra H."/>
            <person name="Suzuki K."/>
            <person name="Fatma A."/>
            <person name="Inuzuka Y."/>
            <person name="Honjo M."/>
            <person name="Tashiro Y."/>
            <person name="Futamata H."/>
        </authorList>
    </citation>
    <scope>NUCLEOTIDE SEQUENCE [LARGE SCALE GENOMIC DNA]</scope>
    <source>
        <strain evidence="2 3">LAB-08</strain>
    </source>
</reference>
<organism evidence="2 3">
    <name type="scientific">Pseudomonas izuensis</name>
    <dbReference type="NCBI Taxonomy" id="2684212"/>
    <lineage>
        <taxon>Bacteria</taxon>
        <taxon>Pseudomonadati</taxon>
        <taxon>Pseudomonadota</taxon>
        <taxon>Gammaproteobacteria</taxon>
        <taxon>Pseudomonadales</taxon>
        <taxon>Pseudomonadaceae</taxon>
        <taxon>Pseudomonas</taxon>
    </lineage>
</organism>